<sequence>MAEPYSEGYASDLTAEHDRKNLAVIEEARLSGRINDEAAEYLTELYSDSFLWFREVFYFLGKCFGAPKAPVMRYDYATDSAISEPIKISDIHPLSPYIVHHRLDADPMRNQFFTSGAGHKIDLAVSSIVTVIVGAQKSIDRALDKVTGKYYAAYVDEVYNTVYKVIAKSEREASARAVAEKVKEKLNEKYVSTPAETVLSIIGSRHEKLAVELVRALDKVERPRMRLQDVWRVKCLFDLIPQARTFIERVCEIMPDRILSVKDMFYDMENPRNYRDAKLVIDIGKDGHVVPMEIICQVRSFFEFEKQTHGNYEIARKGENKKKARANKSSIEKNIALGANEHKMGVEEYNLMICQCLEDLFDRVGWNILYSQGNGVSMFDGFPKPCKLYYPQKILDIIGEKLDSAIENEVFRFKNAPAKLTLAQESEIFHYMARFVLIAAMPYVQKDWDVPSDTMAGKLFNFVMNEVQRYYKKSD</sequence>
<dbReference type="AlphaFoldDB" id="A0A9D1MSD1"/>
<comment type="caution">
    <text evidence="1">The sequence shown here is derived from an EMBL/GenBank/DDBJ whole genome shotgun (WGS) entry which is preliminary data.</text>
</comment>
<dbReference type="EMBL" id="DVNO01000017">
    <property type="protein sequence ID" value="HIU65430.1"/>
    <property type="molecule type" value="Genomic_DNA"/>
</dbReference>
<accession>A0A9D1MSD1</accession>
<dbReference type="Proteomes" id="UP000824142">
    <property type="component" value="Unassembled WGS sequence"/>
</dbReference>
<reference evidence="1" key="2">
    <citation type="journal article" date="2021" name="PeerJ">
        <title>Extensive microbial diversity within the chicken gut microbiome revealed by metagenomics and culture.</title>
        <authorList>
            <person name="Gilroy R."/>
            <person name="Ravi A."/>
            <person name="Getino M."/>
            <person name="Pursley I."/>
            <person name="Horton D.L."/>
            <person name="Alikhan N.F."/>
            <person name="Baker D."/>
            <person name="Gharbi K."/>
            <person name="Hall N."/>
            <person name="Watson M."/>
            <person name="Adriaenssens E.M."/>
            <person name="Foster-Nyarko E."/>
            <person name="Jarju S."/>
            <person name="Secka A."/>
            <person name="Antonio M."/>
            <person name="Oren A."/>
            <person name="Chaudhuri R.R."/>
            <person name="La Ragione R."/>
            <person name="Hildebrand F."/>
            <person name="Pallen M.J."/>
        </authorList>
    </citation>
    <scope>NUCLEOTIDE SEQUENCE</scope>
    <source>
        <strain evidence="1">CHK136-897</strain>
    </source>
</reference>
<reference evidence="1" key="1">
    <citation type="submission" date="2020-10" db="EMBL/GenBank/DDBJ databases">
        <authorList>
            <person name="Gilroy R."/>
        </authorList>
    </citation>
    <scope>NUCLEOTIDE SEQUENCE</scope>
    <source>
        <strain evidence="1">CHK136-897</strain>
    </source>
</reference>
<organism evidence="1 2">
    <name type="scientific">Candidatus Enterousia avicola</name>
    <dbReference type="NCBI Taxonomy" id="2840787"/>
    <lineage>
        <taxon>Bacteria</taxon>
        <taxon>Pseudomonadati</taxon>
        <taxon>Pseudomonadota</taxon>
        <taxon>Alphaproteobacteria</taxon>
        <taxon>Candidatus Enterousia</taxon>
    </lineage>
</organism>
<evidence type="ECO:0000313" key="1">
    <source>
        <dbReference type="EMBL" id="HIU65430.1"/>
    </source>
</evidence>
<name>A0A9D1MSD1_9PROT</name>
<protein>
    <submittedName>
        <fullName evidence="1">Uncharacterized protein</fullName>
    </submittedName>
</protein>
<gene>
    <name evidence="1" type="ORF">IAC63_02195</name>
</gene>
<evidence type="ECO:0000313" key="2">
    <source>
        <dbReference type="Proteomes" id="UP000824142"/>
    </source>
</evidence>
<proteinExistence type="predicted"/>